<gene>
    <name evidence="2" type="ORF">HIM_08351</name>
</gene>
<evidence type="ECO:0000256" key="1">
    <source>
        <dbReference type="SAM" id="MobiDB-lite"/>
    </source>
</evidence>
<protein>
    <submittedName>
        <fullName evidence="2">Uncharacterized protein</fullName>
    </submittedName>
</protein>
<organism evidence="2 3">
    <name type="scientific">Hirsutella minnesotensis 3608</name>
    <dbReference type="NCBI Taxonomy" id="1043627"/>
    <lineage>
        <taxon>Eukaryota</taxon>
        <taxon>Fungi</taxon>
        <taxon>Dikarya</taxon>
        <taxon>Ascomycota</taxon>
        <taxon>Pezizomycotina</taxon>
        <taxon>Sordariomycetes</taxon>
        <taxon>Hypocreomycetidae</taxon>
        <taxon>Hypocreales</taxon>
        <taxon>Ophiocordycipitaceae</taxon>
        <taxon>Hirsutella</taxon>
    </lineage>
</organism>
<accession>A0A0F7ZMN5</accession>
<evidence type="ECO:0000313" key="2">
    <source>
        <dbReference type="EMBL" id="KJZ72310.1"/>
    </source>
</evidence>
<feature type="region of interest" description="Disordered" evidence="1">
    <location>
        <begin position="64"/>
        <end position="85"/>
    </location>
</feature>
<sequence>MPADKSEDHMNLELLAKAHALGIRASLPAVSHYRHPASVAVSDCSVSILQEQLFLTASDGSVSTYLTSHSSTIGPPSPDVATTADAAAAKQSKALNLSPYEKLAT</sequence>
<dbReference type="OrthoDB" id="4956676at2759"/>
<keyword evidence="3" id="KW-1185">Reference proteome</keyword>
<dbReference type="Proteomes" id="UP000054481">
    <property type="component" value="Unassembled WGS sequence"/>
</dbReference>
<dbReference type="AlphaFoldDB" id="A0A0F7ZMN5"/>
<feature type="compositionally biased region" description="Polar residues" evidence="1">
    <location>
        <begin position="64"/>
        <end position="74"/>
    </location>
</feature>
<reference evidence="2 3" key="1">
    <citation type="journal article" date="2014" name="Genome Biol. Evol.">
        <title>Comparative genomics and transcriptomics analyses reveal divergent lifestyle features of nematode endoparasitic fungus Hirsutella minnesotensis.</title>
        <authorList>
            <person name="Lai Y."/>
            <person name="Liu K."/>
            <person name="Zhang X."/>
            <person name="Zhang X."/>
            <person name="Li K."/>
            <person name="Wang N."/>
            <person name="Shu C."/>
            <person name="Wu Y."/>
            <person name="Wang C."/>
            <person name="Bushley K.E."/>
            <person name="Xiang M."/>
            <person name="Liu X."/>
        </authorList>
    </citation>
    <scope>NUCLEOTIDE SEQUENCE [LARGE SCALE GENOMIC DNA]</scope>
    <source>
        <strain evidence="2 3">3608</strain>
    </source>
</reference>
<dbReference type="EMBL" id="KQ030549">
    <property type="protein sequence ID" value="KJZ72310.1"/>
    <property type="molecule type" value="Genomic_DNA"/>
</dbReference>
<proteinExistence type="predicted"/>
<evidence type="ECO:0000313" key="3">
    <source>
        <dbReference type="Proteomes" id="UP000054481"/>
    </source>
</evidence>
<name>A0A0F7ZMN5_9HYPO</name>